<feature type="chain" id="PRO_5012403764" evidence="2">
    <location>
        <begin position="26"/>
        <end position="118"/>
    </location>
</feature>
<name>A0A2A2JJ29_9BILA</name>
<evidence type="ECO:0000313" key="3">
    <source>
        <dbReference type="EMBL" id="PAV61654.1"/>
    </source>
</evidence>
<keyword evidence="4" id="KW-1185">Reference proteome</keyword>
<proteinExistence type="predicted"/>
<feature type="region of interest" description="Disordered" evidence="1">
    <location>
        <begin position="84"/>
        <end position="118"/>
    </location>
</feature>
<accession>A0A2A2JJ29</accession>
<evidence type="ECO:0000256" key="1">
    <source>
        <dbReference type="SAM" id="MobiDB-lite"/>
    </source>
</evidence>
<reference evidence="3 4" key="1">
    <citation type="journal article" date="2017" name="Curr. Biol.">
        <title>Genome architecture and evolution of a unichromosomal asexual nematode.</title>
        <authorList>
            <person name="Fradin H."/>
            <person name="Zegar C."/>
            <person name="Gutwein M."/>
            <person name="Lucas J."/>
            <person name="Kovtun M."/>
            <person name="Corcoran D."/>
            <person name="Baugh L.R."/>
            <person name="Kiontke K."/>
            <person name="Gunsalus K."/>
            <person name="Fitch D.H."/>
            <person name="Piano F."/>
        </authorList>
    </citation>
    <scope>NUCLEOTIDE SEQUENCE [LARGE SCALE GENOMIC DNA]</scope>
    <source>
        <strain evidence="3">PF1309</strain>
    </source>
</reference>
<organism evidence="3 4">
    <name type="scientific">Diploscapter pachys</name>
    <dbReference type="NCBI Taxonomy" id="2018661"/>
    <lineage>
        <taxon>Eukaryota</taxon>
        <taxon>Metazoa</taxon>
        <taxon>Ecdysozoa</taxon>
        <taxon>Nematoda</taxon>
        <taxon>Chromadorea</taxon>
        <taxon>Rhabditida</taxon>
        <taxon>Rhabditina</taxon>
        <taxon>Rhabditomorpha</taxon>
        <taxon>Rhabditoidea</taxon>
        <taxon>Rhabditidae</taxon>
        <taxon>Diploscapter</taxon>
    </lineage>
</organism>
<evidence type="ECO:0000313" key="4">
    <source>
        <dbReference type="Proteomes" id="UP000218231"/>
    </source>
</evidence>
<comment type="caution">
    <text evidence="3">The sequence shown here is derived from an EMBL/GenBank/DDBJ whole genome shotgun (WGS) entry which is preliminary data.</text>
</comment>
<feature type="compositionally biased region" description="Polar residues" evidence="1">
    <location>
        <begin position="84"/>
        <end position="93"/>
    </location>
</feature>
<protein>
    <submittedName>
        <fullName evidence="3">Uncharacterized protein</fullName>
    </submittedName>
</protein>
<dbReference type="EMBL" id="LIAE01010403">
    <property type="protein sequence ID" value="PAV61654.1"/>
    <property type="molecule type" value="Genomic_DNA"/>
</dbReference>
<feature type="compositionally biased region" description="Polar residues" evidence="1">
    <location>
        <begin position="35"/>
        <end position="50"/>
    </location>
</feature>
<sequence>MLLLLVWPVISLLLSISMFIVGCAGGKNQLRGSGESKTLSTMKNASNTMSREGAKSKQMGQQSRVGGPPSNIITGVAINQMGAKSQRPQQSIFDNMGDDGGYENLKSMTSQELDAAAK</sequence>
<evidence type="ECO:0000256" key="2">
    <source>
        <dbReference type="SAM" id="SignalP"/>
    </source>
</evidence>
<feature type="region of interest" description="Disordered" evidence="1">
    <location>
        <begin position="31"/>
        <end position="70"/>
    </location>
</feature>
<dbReference type="Proteomes" id="UP000218231">
    <property type="component" value="Unassembled WGS sequence"/>
</dbReference>
<gene>
    <name evidence="3" type="ORF">WR25_00675</name>
</gene>
<dbReference type="AlphaFoldDB" id="A0A2A2JJ29"/>
<feature type="signal peptide" evidence="2">
    <location>
        <begin position="1"/>
        <end position="25"/>
    </location>
</feature>
<keyword evidence="2" id="KW-0732">Signal</keyword>